<organism evidence="4 5">
    <name type="scientific">Simiduia agarivorans (strain DSM 21679 / JCM 13881 / BCRC 17597 / SA1)</name>
    <dbReference type="NCBI Taxonomy" id="1117647"/>
    <lineage>
        <taxon>Bacteria</taxon>
        <taxon>Pseudomonadati</taxon>
        <taxon>Pseudomonadota</taxon>
        <taxon>Gammaproteobacteria</taxon>
        <taxon>Cellvibrionales</taxon>
        <taxon>Cellvibrionaceae</taxon>
        <taxon>Simiduia</taxon>
    </lineage>
</organism>
<dbReference type="eggNOG" id="COG0784">
    <property type="taxonomic scope" value="Bacteria"/>
</dbReference>
<evidence type="ECO:0000259" key="2">
    <source>
        <dbReference type="PROSITE" id="PS50110"/>
    </source>
</evidence>
<dbReference type="OrthoDB" id="9812358at2"/>
<reference evidence="4 5" key="1">
    <citation type="journal article" date="2013" name="Genome Announc.">
        <title>Complete genome sequence of Simiduia agarivorans SA1(T), a marine bacterium able to degrade a variety of polysaccharides.</title>
        <authorList>
            <person name="Lin S.Y."/>
            <person name="Shieh W.Y."/>
            <person name="Chen J.S."/>
            <person name="Tang S.L."/>
        </authorList>
    </citation>
    <scope>NUCLEOTIDE SEQUENCE [LARGE SCALE GENOMIC DNA]</scope>
    <source>
        <strain evidence="5">DSM 21679 / JCM 13881 / BCRC 17597 / SA1</strain>
    </source>
</reference>
<dbReference type="InterPro" id="IPR035919">
    <property type="entry name" value="EAL_sf"/>
</dbReference>
<feature type="domain" description="EAL" evidence="3">
    <location>
        <begin position="144"/>
        <end position="397"/>
    </location>
</feature>
<dbReference type="SMART" id="SM00052">
    <property type="entry name" value="EAL"/>
    <property type="match status" value="1"/>
</dbReference>
<sequence length="405" mass="44690">MTAENLKNISCLVVDDDSFMLKTLSIIIKQLGPEQVYQADNAQDALKLIANRNNNIDVVISDLNMPQMDGIQLLRHLGALGVNLGVILVSGEDPRLLESVQNLGQQYKLRVLGSISKPVNKDLLAKFLSDYKRDIAPSPQGPATMVFADELQAAIMADQLDVWFQPQVDVSTGQLVGVEALARWHHEEKGFIPPGIFIGIAEKYGMIQKLTDSILKKAVKQISDWNKMGFDITLSVNFSSAGLCHLEMPEVLDSTIRNSALRPDHLNIEVTESALPKDSSATLDILTRLRLKGFGLSIDDFGTGFSSLEQLKLIPFTELKIDRSFVHNAADNKASQAILESSISLAKRLNIHCVAEGVEDQADWDLVAKLGCDIVQGYFIAKPMPAADFIPWVREYSKKHRTPAT</sequence>
<dbReference type="STRING" id="1117647.M5M_09925"/>
<dbReference type="Gene3D" id="3.20.20.450">
    <property type="entry name" value="EAL domain"/>
    <property type="match status" value="1"/>
</dbReference>
<dbReference type="KEGG" id="saga:M5M_09925"/>
<dbReference type="InterPro" id="IPR011006">
    <property type="entry name" value="CheY-like_superfamily"/>
</dbReference>
<dbReference type="Pfam" id="PF00563">
    <property type="entry name" value="EAL"/>
    <property type="match status" value="1"/>
</dbReference>
<dbReference type="SUPFAM" id="SSF141868">
    <property type="entry name" value="EAL domain-like"/>
    <property type="match status" value="1"/>
</dbReference>
<dbReference type="eggNOG" id="COG2200">
    <property type="taxonomic scope" value="Bacteria"/>
</dbReference>
<dbReference type="Gene3D" id="3.40.50.2300">
    <property type="match status" value="1"/>
</dbReference>
<protein>
    <submittedName>
        <fullName evidence="4">Response regulator receiver modulated diguanylate phosphodiesterase</fullName>
    </submittedName>
</protein>
<dbReference type="HOGENOM" id="CLU_000445_70_2_6"/>
<dbReference type="GO" id="GO:0071111">
    <property type="term" value="F:cyclic-guanylate-specific phosphodiesterase activity"/>
    <property type="evidence" value="ECO:0007669"/>
    <property type="project" value="InterPro"/>
</dbReference>
<accession>K4KJL7</accession>
<dbReference type="SUPFAM" id="SSF52172">
    <property type="entry name" value="CheY-like"/>
    <property type="match status" value="1"/>
</dbReference>
<dbReference type="PROSITE" id="PS50110">
    <property type="entry name" value="RESPONSE_REGULATORY"/>
    <property type="match status" value="1"/>
</dbReference>
<dbReference type="PANTHER" id="PTHR33121">
    <property type="entry name" value="CYCLIC DI-GMP PHOSPHODIESTERASE PDEF"/>
    <property type="match status" value="1"/>
</dbReference>
<dbReference type="SMART" id="SM00448">
    <property type="entry name" value="REC"/>
    <property type="match status" value="1"/>
</dbReference>
<dbReference type="Pfam" id="PF00072">
    <property type="entry name" value="Response_reg"/>
    <property type="match status" value="1"/>
</dbReference>
<dbReference type="InterPro" id="IPR050706">
    <property type="entry name" value="Cyclic-di-GMP_PDE-like"/>
</dbReference>
<feature type="domain" description="Response regulatory" evidence="2">
    <location>
        <begin position="10"/>
        <end position="132"/>
    </location>
</feature>
<name>K4KJL7_SIMAS</name>
<keyword evidence="5" id="KW-1185">Reference proteome</keyword>
<dbReference type="GO" id="GO:0000160">
    <property type="term" value="P:phosphorelay signal transduction system"/>
    <property type="evidence" value="ECO:0007669"/>
    <property type="project" value="InterPro"/>
</dbReference>
<dbReference type="PROSITE" id="PS50883">
    <property type="entry name" value="EAL"/>
    <property type="match status" value="1"/>
</dbReference>
<dbReference type="EMBL" id="CP003746">
    <property type="protein sequence ID" value="AFU99166.1"/>
    <property type="molecule type" value="Genomic_DNA"/>
</dbReference>
<dbReference type="PANTHER" id="PTHR33121:SF79">
    <property type="entry name" value="CYCLIC DI-GMP PHOSPHODIESTERASE PDED-RELATED"/>
    <property type="match status" value="1"/>
</dbReference>
<evidence type="ECO:0000256" key="1">
    <source>
        <dbReference type="PROSITE-ProRule" id="PRU00169"/>
    </source>
</evidence>
<dbReference type="InterPro" id="IPR001789">
    <property type="entry name" value="Sig_transdc_resp-reg_receiver"/>
</dbReference>
<dbReference type="InterPro" id="IPR001633">
    <property type="entry name" value="EAL_dom"/>
</dbReference>
<dbReference type="AlphaFoldDB" id="K4KJL7"/>
<evidence type="ECO:0000313" key="4">
    <source>
        <dbReference type="EMBL" id="AFU99166.1"/>
    </source>
</evidence>
<evidence type="ECO:0000313" key="5">
    <source>
        <dbReference type="Proteomes" id="UP000000466"/>
    </source>
</evidence>
<gene>
    <name evidence="4" type="ordered locus">M5M_09925</name>
</gene>
<dbReference type="RefSeq" id="WP_015047330.1">
    <property type="nucleotide sequence ID" value="NC_018868.3"/>
</dbReference>
<evidence type="ECO:0000259" key="3">
    <source>
        <dbReference type="PROSITE" id="PS50883"/>
    </source>
</evidence>
<keyword evidence="1" id="KW-0597">Phosphoprotein</keyword>
<feature type="modified residue" description="4-aspartylphosphate" evidence="1">
    <location>
        <position position="62"/>
    </location>
</feature>
<dbReference type="CDD" id="cd01948">
    <property type="entry name" value="EAL"/>
    <property type="match status" value="1"/>
</dbReference>
<dbReference type="Proteomes" id="UP000000466">
    <property type="component" value="Chromosome"/>
</dbReference>
<proteinExistence type="predicted"/>